<sequence length="104" mass="11357">MAYALVVTTTDSVEAAESLARSAVDERLAACAQIVGPVTSVYRWEGEVQTDREWQVVCKTTGAASERLVEHLRSAHSYDVPEVIVVPITSGNPAYLAWMDEETT</sequence>
<name>A0ABT1JFB3_ACTCY</name>
<evidence type="ECO:0000313" key="2">
    <source>
        <dbReference type="EMBL" id="MCP2331187.1"/>
    </source>
</evidence>
<dbReference type="RefSeq" id="WP_026420559.1">
    <property type="nucleotide sequence ID" value="NZ_AUBJ02000001.1"/>
</dbReference>
<comment type="similarity">
    <text evidence="1">Belongs to the CutA family.</text>
</comment>
<keyword evidence="3" id="KW-1185">Reference proteome</keyword>
<gene>
    <name evidence="2" type="ORF">G443_001457</name>
</gene>
<evidence type="ECO:0000256" key="1">
    <source>
        <dbReference type="ARBA" id="ARBA00010169"/>
    </source>
</evidence>
<dbReference type="PANTHER" id="PTHR23419">
    <property type="entry name" value="DIVALENT CATION TOLERANCE CUTA-RELATED"/>
    <property type="match status" value="1"/>
</dbReference>
<organism evidence="2 3">
    <name type="scientific">Actinoalloteichus caeruleus DSM 43889</name>
    <dbReference type="NCBI Taxonomy" id="1120930"/>
    <lineage>
        <taxon>Bacteria</taxon>
        <taxon>Bacillati</taxon>
        <taxon>Actinomycetota</taxon>
        <taxon>Actinomycetes</taxon>
        <taxon>Pseudonocardiales</taxon>
        <taxon>Pseudonocardiaceae</taxon>
        <taxon>Actinoalloteichus</taxon>
        <taxon>Actinoalloteichus cyanogriseus</taxon>
    </lineage>
</organism>
<evidence type="ECO:0000313" key="3">
    <source>
        <dbReference type="Proteomes" id="UP000791080"/>
    </source>
</evidence>
<dbReference type="InterPro" id="IPR015867">
    <property type="entry name" value="N-reg_PII/ATP_PRibTrfase_C"/>
</dbReference>
<dbReference type="Pfam" id="PF03091">
    <property type="entry name" value="CutA1"/>
    <property type="match status" value="1"/>
</dbReference>
<comment type="caution">
    <text evidence="2">The sequence shown here is derived from an EMBL/GenBank/DDBJ whole genome shotgun (WGS) entry which is preliminary data.</text>
</comment>
<reference evidence="2 3" key="1">
    <citation type="submission" date="2022-06" db="EMBL/GenBank/DDBJ databases">
        <title>Genomic Encyclopedia of Type Strains, Phase I: the one thousand microbial genomes (KMG-I) project.</title>
        <authorList>
            <person name="Kyrpides N."/>
        </authorList>
    </citation>
    <scope>NUCLEOTIDE SEQUENCE [LARGE SCALE GENOMIC DNA]</scope>
    <source>
        <strain evidence="2 3">DSM 43889</strain>
    </source>
</reference>
<dbReference type="InterPro" id="IPR004323">
    <property type="entry name" value="Ion_tolerance_CutA"/>
</dbReference>
<dbReference type="Gene3D" id="3.30.70.120">
    <property type="match status" value="1"/>
</dbReference>
<protein>
    <submittedName>
        <fullName evidence="2">Divalent cation tolerance protein</fullName>
    </submittedName>
</protein>
<dbReference type="EMBL" id="AUBJ02000001">
    <property type="protein sequence ID" value="MCP2331187.1"/>
    <property type="molecule type" value="Genomic_DNA"/>
</dbReference>
<dbReference type="SUPFAM" id="SSF54913">
    <property type="entry name" value="GlnB-like"/>
    <property type="match status" value="1"/>
</dbReference>
<dbReference type="Proteomes" id="UP000791080">
    <property type="component" value="Unassembled WGS sequence"/>
</dbReference>
<dbReference type="PANTHER" id="PTHR23419:SF8">
    <property type="entry name" value="FI09726P"/>
    <property type="match status" value="1"/>
</dbReference>
<proteinExistence type="inferred from homology"/>
<accession>A0ABT1JFB3</accession>
<dbReference type="InterPro" id="IPR011322">
    <property type="entry name" value="N-reg_PII-like_a/b"/>
</dbReference>